<feature type="transmembrane region" description="Helical" evidence="8">
    <location>
        <begin position="138"/>
        <end position="160"/>
    </location>
</feature>
<comment type="caution">
    <text evidence="10">The sequence shown here is derived from an EMBL/GenBank/DDBJ whole genome shotgun (WGS) entry which is preliminary data.</text>
</comment>
<dbReference type="GO" id="GO:0055085">
    <property type="term" value="P:transmembrane transport"/>
    <property type="evidence" value="ECO:0007669"/>
    <property type="project" value="InterPro"/>
</dbReference>
<feature type="transmembrane region" description="Helical" evidence="8">
    <location>
        <begin position="104"/>
        <end position="126"/>
    </location>
</feature>
<feature type="domain" description="ABC transmembrane type-1" evidence="9">
    <location>
        <begin position="66"/>
        <end position="254"/>
    </location>
</feature>
<dbReference type="EMBL" id="PVNG01000006">
    <property type="protein sequence ID" value="PRX65929.1"/>
    <property type="molecule type" value="Genomic_DNA"/>
</dbReference>
<keyword evidence="6 8" id="KW-1133">Transmembrane helix</keyword>
<protein>
    <submittedName>
        <fullName evidence="10">Putative spermidine/putrescine transport system permease protein</fullName>
    </submittedName>
</protein>
<evidence type="ECO:0000256" key="7">
    <source>
        <dbReference type="ARBA" id="ARBA00023136"/>
    </source>
</evidence>
<dbReference type="PANTHER" id="PTHR43357">
    <property type="entry name" value="INNER MEMBRANE ABC TRANSPORTER PERMEASE PROTEIN YDCV"/>
    <property type="match status" value="1"/>
</dbReference>
<reference evidence="10 11" key="1">
    <citation type="submission" date="2018-03" db="EMBL/GenBank/DDBJ databases">
        <title>Genomic Encyclopedia of Type Strains, Phase III (KMG-III): the genomes of soil and plant-associated and newly described type strains.</title>
        <authorList>
            <person name="Whitman W."/>
        </authorList>
    </citation>
    <scope>NUCLEOTIDE SEQUENCE [LARGE SCALE GENOMIC DNA]</scope>
    <source>
        <strain evidence="10 11">CGMCC 4.7104</strain>
    </source>
</reference>
<accession>A0A2T0N1W7</accession>
<comment type="similarity">
    <text evidence="8">Belongs to the binding-protein-dependent transport system permease family.</text>
</comment>
<proteinExistence type="inferred from homology"/>
<dbReference type="SUPFAM" id="SSF161098">
    <property type="entry name" value="MetI-like"/>
    <property type="match status" value="1"/>
</dbReference>
<evidence type="ECO:0000313" key="10">
    <source>
        <dbReference type="EMBL" id="PRX65929.1"/>
    </source>
</evidence>
<feature type="transmembrane region" description="Helical" evidence="8">
    <location>
        <begin position="234"/>
        <end position="254"/>
    </location>
</feature>
<dbReference type="InterPro" id="IPR035906">
    <property type="entry name" value="MetI-like_sf"/>
</dbReference>
<evidence type="ECO:0000256" key="2">
    <source>
        <dbReference type="ARBA" id="ARBA00022448"/>
    </source>
</evidence>
<feature type="transmembrane region" description="Helical" evidence="8">
    <location>
        <begin position="66"/>
        <end position="92"/>
    </location>
</feature>
<evidence type="ECO:0000256" key="5">
    <source>
        <dbReference type="ARBA" id="ARBA00022692"/>
    </source>
</evidence>
<keyword evidence="5 8" id="KW-0812">Transmembrane</keyword>
<dbReference type="RefSeq" id="WP_106239350.1">
    <property type="nucleotide sequence ID" value="NZ_PVNG01000006.1"/>
</dbReference>
<name>A0A2T0N1W7_9ACTN</name>
<keyword evidence="7 8" id="KW-0472">Membrane</keyword>
<organism evidence="10 11">
    <name type="scientific">Nonomuraea fuscirosea</name>
    <dbReference type="NCBI Taxonomy" id="1291556"/>
    <lineage>
        <taxon>Bacteria</taxon>
        <taxon>Bacillati</taxon>
        <taxon>Actinomycetota</taxon>
        <taxon>Actinomycetes</taxon>
        <taxon>Streptosporangiales</taxon>
        <taxon>Streptosporangiaceae</taxon>
        <taxon>Nonomuraea</taxon>
    </lineage>
</organism>
<dbReference type="OrthoDB" id="9810794at2"/>
<keyword evidence="2 8" id="KW-0813">Transport</keyword>
<evidence type="ECO:0000256" key="8">
    <source>
        <dbReference type="RuleBase" id="RU363032"/>
    </source>
</evidence>
<dbReference type="PROSITE" id="PS50928">
    <property type="entry name" value="ABC_TM1"/>
    <property type="match status" value="1"/>
</dbReference>
<evidence type="ECO:0000259" key="9">
    <source>
        <dbReference type="PROSITE" id="PS50928"/>
    </source>
</evidence>
<sequence length="274" mass="28889">MSRTGRLTRVLGGVFAALVGAFLIAPVAVTVASSLTETSYVTFPPQGITLRWYAEVLRKPEFLSSFAVSAGVAVAAAAISAVVGLAGGLAIHRYRFPGRAALETVLSSAFAVPTIVLGIGLLQWFAQMGLASSPFTLLLAHLVLTVPYAVRLVLAGLAGLDRSAEKAAAGLGAPPFLVFWHVTLPAVRGALIGGAFFAFITSFDDLTVALFVVTTDLQTLPVRIFNYMQYDYDPTVTAIGTLMVLFALVAVVVIERFVGVAKLFGADEEHKGKE</sequence>
<keyword evidence="3" id="KW-1003">Cell membrane</keyword>
<dbReference type="InterPro" id="IPR000515">
    <property type="entry name" value="MetI-like"/>
</dbReference>
<evidence type="ECO:0000256" key="3">
    <source>
        <dbReference type="ARBA" id="ARBA00022475"/>
    </source>
</evidence>
<keyword evidence="4" id="KW-0997">Cell inner membrane</keyword>
<dbReference type="AlphaFoldDB" id="A0A2T0N1W7"/>
<evidence type="ECO:0000256" key="1">
    <source>
        <dbReference type="ARBA" id="ARBA00004429"/>
    </source>
</evidence>
<keyword evidence="11" id="KW-1185">Reference proteome</keyword>
<comment type="subcellular location">
    <subcellularLocation>
        <location evidence="1">Cell inner membrane</location>
        <topology evidence="1">Multi-pass membrane protein</topology>
    </subcellularLocation>
    <subcellularLocation>
        <location evidence="8">Cell membrane</location>
        <topology evidence="8">Multi-pass membrane protein</topology>
    </subcellularLocation>
</comment>
<dbReference type="Proteomes" id="UP000238312">
    <property type="component" value="Unassembled WGS sequence"/>
</dbReference>
<gene>
    <name evidence="10" type="ORF">B0I32_10665</name>
</gene>
<dbReference type="CDD" id="cd06261">
    <property type="entry name" value="TM_PBP2"/>
    <property type="match status" value="1"/>
</dbReference>
<evidence type="ECO:0000313" key="11">
    <source>
        <dbReference type="Proteomes" id="UP000238312"/>
    </source>
</evidence>
<dbReference type="Gene3D" id="1.10.3720.10">
    <property type="entry name" value="MetI-like"/>
    <property type="match status" value="1"/>
</dbReference>
<dbReference type="Pfam" id="PF00528">
    <property type="entry name" value="BPD_transp_1"/>
    <property type="match status" value="1"/>
</dbReference>
<dbReference type="PANTHER" id="PTHR43357:SF4">
    <property type="entry name" value="INNER MEMBRANE ABC TRANSPORTER PERMEASE PROTEIN YDCV"/>
    <property type="match status" value="1"/>
</dbReference>
<evidence type="ECO:0000256" key="6">
    <source>
        <dbReference type="ARBA" id="ARBA00022989"/>
    </source>
</evidence>
<evidence type="ECO:0000256" key="4">
    <source>
        <dbReference type="ARBA" id="ARBA00022519"/>
    </source>
</evidence>
<dbReference type="GO" id="GO:0005886">
    <property type="term" value="C:plasma membrane"/>
    <property type="evidence" value="ECO:0007669"/>
    <property type="project" value="UniProtKB-SubCell"/>
</dbReference>